<feature type="transmembrane region" description="Helical" evidence="1">
    <location>
        <begin position="310"/>
        <end position="332"/>
    </location>
</feature>
<accession>A0ABM8ZY69</accession>
<organism evidence="2 3">
    <name type="scientific">Vibrio stylophorae</name>
    <dbReference type="NCBI Taxonomy" id="659351"/>
    <lineage>
        <taxon>Bacteria</taxon>
        <taxon>Pseudomonadati</taxon>
        <taxon>Pseudomonadota</taxon>
        <taxon>Gammaproteobacteria</taxon>
        <taxon>Vibrionales</taxon>
        <taxon>Vibrionaceae</taxon>
        <taxon>Vibrio</taxon>
    </lineage>
</organism>
<feature type="transmembrane region" description="Helical" evidence="1">
    <location>
        <begin position="228"/>
        <end position="248"/>
    </location>
</feature>
<dbReference type="EMBL" id="CAKLDI010000002">
    <property type="protein sequence ID" value="CAH0535792.1"/>
    <property type="molecule type" value="Genomic_DNA"/>
</dbReference>
<sequence>MQQAIKLLKTQRWQLKNKRLILPITLFALLLTPQTYAVTKAVLADAFWQVAAYVAATLMAYHYISQKLSQKSRFSQAVYQNPTAQVVFASIMGALPGCGGAIIIVTQFVRRQMGFGSVVAVLTATMGDAAFLLLAAKPMDGLFMIALGAGIGIASGMIVNRVHKPEFMMPVQKADDQSVTSCCRGEECSEQGVRAQGQFWRWAILPAIVIAIMGSFQMDTDAFFHLPAGSTEVLGMALAVLAMVLWAVSRDVVDYQSAVSEDPKQQTARLFQKVAQDTNFVASWVIVAFLIFELTIYFTGWDLAALFSNYLVLMPLMGAVIGLLPGCGPQILVTGLYLQGAVPFSAQIANGISNDGDALFPAIALAPKAALVATVYSIIPALIAGYGYFLLFE</sequence>
<evidence type="ECO:0000313" key="2">
    <source>
        <dbReference type="EMBL" id="CAH0535792.1"/>
    </source>
</evidence>
<comment type="caution">
    <text evidence="2">The sequence shown here is derived from an EMBL/GenBank/DDBJ whole genome shotgun (WGS) entry which is preliminary data.</text>
</comment>
<feature type="transmembrane region" description="Helical" evidence="1">
    <location>
        <begin position="47"/>
        <end position="65"/>
    </location>
</feature>
<feature type="transmembrane region" description="Helical" evidence="1">
    <location>
        <begin position="86"/>
        <end position="109"/>
    </location>
</feature>
<keyword evidence="1" id="KW-1133">Transmembrane helix</keyword>
<keyword evidence="1" id="KW-0472">Membrane</keyword>
<protein>
    <recommendedName>
        <fullName evidence="4">Manganese transporter</fullName>
    </recommendedName>
</protein>
<proteinExistence type="predicted"/>
<feature type="transmembrane region" description="Helical" evidence="1">
    <location>
        <begin position="199"/>
        <end position="216"/>
    </location>
</feature>
<feature type="transmembrane region" description="Helical" evidence="1">
    <location>
        <begin position="369"/>
        <end position="391"/>
    </location>
</feature>
<evidence type="ECO:0000256" key="1">
    <source>
        <dbReference type="SAM" id="Phobius"/>
    </source>
</evidence>
<dbReference type="Proteomes" id="UP000838672">
    <property type="component" value="Unassembled WGS sequence"/>
</dbReference>
<name>A0ABM8ZY69_9VIBR</name>
<reference evidence="2" key="1">
    <citation type="submission" date="2021-11" db="EMBL/GenBank/DDBJ databases">
        <authorList>
            <person name="Rodrigo-Torres L."/>
            <person name="Arahal R. D."/>
            <person name="Lucena T."/>
        </authorList>
    </citation>
    <scope>NUCLEOTIDE SEQUENCE</scope>
    <source>
        <strain evidence="2">CECT 7929</strain>
    </source>
</reference>
<keyword evidence="1" id="KW-0812">Transmembrane</keyword>
<feature type="transmembrane region" description="Helical" evidence="1">
    <location>
        <begin position="115"/>
        <end position="134"/>
    </location>
</feature>
<dbReference type="Pfam" id="PF11449">
    <property type="entry name" value="ArsP_2"/>
    <property type="match status" value="1"/>
</dbReference>
<dbReference type="InterPro" id="IPR021552">
    <property type="entry name" value="ArsP_2"/>
</dbReference>
<keyword evidence="3" id="KW-1185">Reference proteome</keyword>
<feature type="transmembrane region" description="Helical" evidence="1">
    <location>
        <begin position="280"/>
        <end position="298"/>
    </location>
</feature>
<feature type="transmembrane region" description="Helical" evidence="1">
    <location>
        <begin position="141"/>
        <end position="159"/>
    </location>
</feature>
<gene>
    <name evidence="2" type="ORF">VST7929_03266</name>
</gene>
<evidence type="ECO:0000313" key="3">
    <source>
        <dbReference type="Proteomes" id="UP000838672"/>
    </source>
</evidence>
<evidence type="ECO:0008006" key="4">
    <source>
        <dbReference type="Google" id="ProtNLM"/>
    </source>
</evidence>
<dbReference type="NCBIfam" id="NF037962">
    <property type="entry name" value="arsenic_eff"/>
    <property type="match status" value="1"/>
</dbReference>
<dbReference type="RefSeq" id="WP_237468642.1">
    <property type="nucleotide sequence ID" value="NZ_CAKLDI010000002.1"/>
</dbReference>